<dbReference type="GO" id="GO:0042147">
    <property type="term" value="P:retrograde transport, endosome to Golgi"/>
    <property type="evidence" value="ECO:0007669"/>
    <property type="project" value="InterPro"/>
</dbReference>
<reference evidence="2" key="3">
    <citation type="submission" date="2025-09" db="UniProtKB">
        <authorList>
            <consortium name="Ensembl"/>
        </authorList>
    </citation>
    <scope>IDENTIFICATION</scope>
</reference>
<keyword evidence="1" id="KW-0812">Transmembrane</keyword>
<evidence type="ECO:0000313" key="3">
    <source>
        <dbReference type="Proteomes" id="UP000694556"/>
    </source>
</evidence>
<dbReference type="GO" id="GO:0005770">
    <property type="term" value="C:late endosome"/>
    <property type="evidence" value="ECO:0007669"/>
    <property type="project" value="TreeGrafter"/>
</dbReference>
<dbReference type="Ensembl" id="ENSCMMT00000013927.1">
    <property type="protein sequence ID" value="ENSCMMP00000012664.1"/>
    <property type="gene ID" value="ENSCMMG00000008008.1"/>
</dbReference>
<dbReference type="InterPro" id="IPR005378">
    <property type="entry name" value="Vps35"/>
</dbReference>
<feature type="transmembrane region" description="Helical" evidence="1">
    <location>
        <begin position="275"/>
        <end position="293"/>
    </location>
</feature>
<dbReference type="GO" id="GO:0006886">
    <property type="term" value="P:intracellular protein transport"/>
    <property type="evidence" value="ECO:0007669"/>
    <property type="project" value="TreeGrafter"/>
</dbReference>
<dbReference type="AlphaFoldDB" id="A0A8C3C1Y4"/>
<evidence type="ECO:0000313" key="2">
    <source>
        <dbReference type="Ensembl" id="ENSCMMP00000012664.1"/>
    </source>
</evidence>
<keyword evidence="1" id="KW-0472">Membrane</keyword>
<reference evidence="2" key="1">
    <citation type="submission" date="2018-09" db="EMBL/GenBank/DDBJ databases">
        <title>Common duck and Muscovy duck high density SNP chip.</title>
        <authorList>
            <person name="Vignal A."/>
            <person name="Thebault N."/>
            <person name="Warren W.C."/>
        </authorList>
    </citation>
    <scope>NUCLEOTIDE SEQUENCE [LARGE SCALE GENOMIC DNA]</scope>
</reference>
<evidence type="ECO:0000256" key="1">
    <source>
        <dbReference type="SAM" id="Phobius"/>
    </source>
</evidence>
<dbReference type="Pfam" id="PF03635">
    <property type="entry name" value="Vps35"/>
    <property type="match status" value="1"/>
</dbReference>
<organism evidence="2 3">
    <name type="scientific">Cairina moschata</name>
    <name type="common">Muscovy duck</name>
    <dbReference type="NCBI Taxonomy" id="8855"/>
    <lineage>
        <taxon>Eukaryota</taxon>
        <taxon>Metazoa</taxon>
        <taxon>Chordata</taxon>
        <taxon>Craniata</taxon>
        <taxon>Vertebrata</taxon>
        <taxon>Euteleostomi</taxon>
        <taxon>Archelosauria</taxon>
        <taxon>Archosauria</taxon>
        <taxon>Dinosauria</taxon>
        <taxon>Saurischia</taxon>
        <taxon>Theropoda</taxon>
        <taxon>Coelurosauria</taxon>
        <taxon>Aves</taxon>
        <taxon>Neognathae</taxon>
        <taxon>Galloanserae</taxon>
        <taxon>Anseriformes</taxon>
        <taxon>Anatidae</taxon>
        <taxon>Anatinae</taxon>
        <taxon>Cairina</taxon>
    </lineage>
</organism>
<dbReference type="GO" id="GO:0030906">
    <property type="term" value="C:retromer, cargo-selective complex"/>
    <property type="evidence" value="ECO:0007669"/>
    <property type="project" value="InterPro"/>
</dbReference>
<dbReference type="GO" id="GO:0005829">
    <property type="term" value="C:cytosol"/>
    <property type="evidence" value="ECO:0007669"/>
    <property type="project" value="GOC"/>
</dbReference>
<evidence type="ECO:0008006" key="4">
    <source>
        <dbReference type="Google" id="ProtNLM"/>
    </source>
</evidence>
<reference evidence="2" key="2">
    <citation type="submission" date="2025-08" db="UniProtKB">
        <authorList>
            <consortium name="Ensembl"/>
        </authorList>
    </citation>
    <scope>IDENTIFICATION</scope>
</reference>
<protein>
    <recommendedName>
        <fullName evidence="4">Vacuolar protein sorting-associated protein 35</fullName>
    </recommendedName>
</protein>
<dbReference type="PANTHER" id="PTHR11099:SF0">
    <property type="entry name" value="VACUOLAR PROTEIN SORTING-ASSOCIATED PROTEIN 35"/>
    <property type="match status" value="1"/>
</dbReference>
<sequence>QPTTQQSPQDEQEKLLDEAIQAVKVQSFQMKRCLDKNKLMDALKHASNKLGELRTSMLSPKSYYELYMAISDELHYLEVYLTDEFAKGRKVADLYELVQYAGNIIPRLYLLITVGVVYVKSFPQSRKDILKDLVEMCRGVQHPLRGLFLRNYLLQCTRNILPDEGEQTDEETTGDISDSMDFVLLNFAEMNKLWVRMQHQGHSRDREKRERERQELRILVGTNLVRLSQLEGVNVERYKQIVLPGILEQVVNCRDALAQEYLMECIIQVSCLNSVASLILNMGTVILVLLVRFRLLSPLPCQLENFFAGSLTQWLDAYYSSVGGQRGEVCVLCAFHCRNL</sequence>
<accession>A0A8C3C1Y4</accession>
<name>A0A8C3C1Y4_CAIMO</name>
<dbReference type="PANTHER" id="PTHR11099">
    <property type="entry name" value="VACUOLAR SORTING PROTEIN 35"/>
    <property type="match status" value="1"/>
</dbReference>
<proteinExistence type="predicted"/>
<keyword evidence="3" id="KW-1185">Reference proteome</keyword>
<dbReference type="Proteomes" id="UP000694556">
    <property type="component" value="Chromosome 12"/>
</dbReference>
<keyword evidence="1" id="KW-1133">Transmembrane helix</keyword>